<keyword evidence="1" id="KW-0812">Transmembrane</keyword>
<name>A0A9Q0XWV7_9SAUR</name>
<dbReference type="AlphaFoldDB" id="A0A9Q0XWV7"/>
<keyword evidence="1" id="KW-0472">Membrane</keyword>
<dbReference type="EMBL" id="JAPFRF010000006">
    <property type="protein sequence ID" value="KAJ7329071.1"/>
    <property type="molecule type" value="Genomic_DNA"/>
</dbReference>
<evidence type="ECO:0000313" key="2">
    <source>
        <dbReference type="EMBL" id="KAJ7329071.1"/>
    </source>
</evidence>
<dbReference type="Proteomes" id="UP001142489">
    <property type="component" value="Unassembled WGS sequence"/>
</dbReference>
<protein>
    <submittedName>
        <fullName evidence="2">Uncharacterized protein</fullName>
    </submittedName>
</protein>
<comment type="caution">
    <text evidence="2">The sequence shown here is derived from an EMBL/GenBank/DDBJ whole genome shotgun (WGS) entry which is preliminary data.</text>
</comment>
<accession>A0A9Q0XWV7</accession>
<sequence length="111" mass="12355">MNCFIYIAYSFASILSVQTLHPAVGTGIFFIILLIIGIIALASYSYFRFKQRTIGFQHFKEKDDIDATALEKSSNITNPNYENLATADASCDPFTVSDEQQVVSSDSHEAF</sequence>
<reference evidence="2" key="1">
    <citation type="journal article" date="2023" name="DNA Res.">
        <title>Chromosome-level genome assembly of Phrynocephalus forsythii using third-generation DNA sequencing and Hi-C analysis.</title>
        <authorList>
            <person name="Qi Y."/>
            <person name="Zhao W."/>
            <person name="Zhao Y."/>
            <person name="Niu C."/>
            <person name="Cao S."/>
            <person name="Zhang Y."/>
        </authorList>
    </citation>
    <scope>NUCLEOTIDE SEQUENCE</scope>
    <source>
        <tissue evidence="2">Muscle</tissue>
    </source>
</reference>
<evidence type="ECO:0000256" key="1">
    <source>
        <dbReference type="SAM" id="Phobius"/>
    </source>
</evidence>
<feature type="transmembrane region" description="Helical" evidence="1">
    <location>
        <begin position="23"/>
        <end position="47"/>
    </location>
</feature>
<keyword evidence="3" id="KW-1185">Reference proteome</keyword>
<organism evidence="2 3">
    <name type="scientific">Phrynocephalus forsythii</name>
    <dbReference type="NCBI Taxonomy" id="171643"/>
    <lineage>
        <taxon>Eukaryota</taxon>
        <taxon>Metazoa</taxon>
        <taxon>Chordata</taxon>
        <taxon>Craniata</taxon>
        <taxon>Vertebrata</taxon>
        <taxon>Euteleostomi</taxon>
        <taxon>Lepidosauria</taxon>
        <taxon>Squamata</taxon>
        <taxon>Bifurcata</taxon>
        <taxon>Unidentata</taxon>
        <taxon>Episquamata</taxon>
        <taxon>Toxicofera</taxon>
        <taxon>Iguania</taxon>
        <taxon>Acrodonta</taxon>
        <taxon>Agamidae</taxon>
        <taxon>Agaminae</taxon>
        <taxon>Phrynocephalus</taxon>
    </lineage>
</organism>
<proteinExistence type="predicted"/>
<gene>
    <name evidence="2" type="ORF">JRQ81_015245</name>
</gene>
<keyword evidence="1" id="KW-1133">Transmembrane helix</keyword>
<evidence type="ECO:0000313" key="3">
    <source>
        <dbReference type="Proteomes" id="UP001142489"/>
    </source>
</evidence>